<dbReference type="EMBL" id="JBELPZ010000012">
    <property type="protein sequence ID" value="MFL9845110.1"/>
    <property type="molecule type" value="Genomic_DNA"/>
</dbReference>
<accession>A0ABW8YYN7</accession>
<keyword evidence="2" id="KW-1185">Reference proteome</keyword>
<comment type="caution">
    <text evidence="1">The sequence shown here is derived from an EMBL/GenBank/DDBJ whole genome shotgun (WGS) entry which is preliminary data.</text>
</comment>
<evidence type="ECO:0008006" key="3">
    <source>
        <dbReference type="Google" id="ProtNLM"/>
    </source>
</evidence>
<evidence type="ECO:0000313" key="1">
    <source>
        <dbReference type="EMBL" id="MFL9845110.1"/>
    </source>
</evidence>
<organism evidence="1 2">
    <name type="scientific">Flavobacterium rhizosphaerae</name>
    <dbReference type="NCBI Taxonomy" id="3163298"/>
    <lineage>
        <taxon>Bacteria</taxon>
        <taxon>Pseudomonadati</taxon>
        <taxon>Bacteroidota</taxon>
        <taxon>Flavobacteriia</taxon>
        <taxon>Flavobacteriales</taxon>
        <taxon>Flavobacteriaceae</taxon>
        <taxon>Flavobacterium</taxon>
    </lineage>
</organism>
<dbReference type="RefSeq" id="WP_408085379.1">
    <property type="nucleotide sequence ID" value="NZ_JBELPZ010000012.1"/>
</dbReference>
<protein>
    <recommendedName>
        <fullName evidence="3">YD repeat-containing protein</fullName>
    </recommendedName>
</protein>
<reference evidence="1 2" key="1">
    <citation type="submission" date="2024-06" db="EMBL/GenBank/DDBJ databases">
        <authorList>
            <person name="Kaempfer P."/>
            <person name="Viver T."/>
        </authorList>
    </citation>
    <scope>NUCLEOTIDE SEQUENCE [LARGE SCALE GENOMIC DNA]</scope>
    <source>
        <strain evidence="1 2">ST-119</strain>
    </source>
</reference>
<evidence type="ECO:0000313" key="2">
    <source>
        <dbReference type="Proteomes" id="UP001629156"/>
    </source>
</evidence>
<proteinExistence type="predicted"/>
<dbReference type="Gene3D" id="2.180.10.10">
    <property type="entry name" value="RHS repeat-associated core"/>
    <property type="match status" value="1"/>
</dbReference>
<dbReference type="Proteomes" id="UP001629156">
    <property type="component" value="Unassembled WGS sequence"/>
</dbReference>
<sequence>MKFFCTAFIAMLLLTSCKKEENEPKQEMPAEVKGDADLVFYGLKGNVKSVSEKSFALDANGNETGPGHENPSSHDIKLMFDQNGMLVNDESWTKMGQPFGKTEYKEGRLKKKIEVQFMNGKPAMETEYIWDLQGGNNIEIIKRSSIDQKLISRIEMKYESGRMTEKNTFNRQNNPTDKIKYTYDNQGNLVKEEQYLNSEYVQVKTVYKYDEANKKIVESQYSKDSLVYNMSYKYDGDNVIEKKATAPDGTIQYSQEFTYDNKGNVLTQTIYDSFDNSTLTDTYVYDDAGNKAKWSVEKNGKKEADVFYEYDKEKNMTSAKALNGEGASIENRKYTFEYDDKGNWVKKTIFIGETPKFVIKRDIVYY</sequence>
<name>A0ABW8YYN7_9FLAO</name>
<gene>
    <name evidence="1" type="ORF">ABS766_11835</name>
</gene>
<dbReference type="PROSITE" id="PS51257">
    <property type="entry name" value="PROKAR_LIPOPROTEIN"/>
    <property type="match status" value="1"/>
</dbReference>